<dbReference type="GO" id="GO:0005886">
    <property type="term" value="C:plasma membrane"/>
    <property type="evidence" value="ECO:0007669"/>
    <property type="project" value="TreeGrafter"/>
</dbReference>
<feature type="transmembrane region" description="Helical" evidence="2">
    <location>
        <begin position="948"/>
        <end position="972"/>
    </location>
</feature>
<dbReference type="AlphaFoldDB" id="A0A832ML19"/>
<keyword evidence="2" id="KW-1133">Transmembrane helix</keyword>
<feature type="transmembrane region" description="Helical" evidence="2">
    <location>
        <begin position="1026"/>
        <end position="1052"/>
    </location>
</feature>
<dbReference type="GO" id="GO:0042910">
    <property type="term" value="F:xenobiotic transmembrane transporter activity"/>
    <property type="evidence" value="ECO:0007669"/>
    <property type="project" value="TreeGrafter"/>
</dbReference>
<feature type="transmembrane region" description="Helical" evidence="2">
    <location>
        <begin position="460"/>
        <end position="486"/>
    </location>
</feature>
<proteinExistence type="predicted"/>
<feature type="transmembrane region" description="Helical" evidence="2">
    <location>
        <begin position="922"/>
        <end position="942"/>
    </location>
</feature>
<keyword evidence="2" id="KW-0812">Transmembrane</keyword>
<dbReference type="Gene3D" id="3.30.70.1320">
    <property type="entry name" value="Multidrug efflux transporter AcrB pore domain like"/>
    <property type="match status" value="1"/>
</dbReference>
<dbReference type="Gene3D" id="3.30.70.1430">
    <property type="entry name" value="Multidrug efflux transporter AcrB pore domain"/>
    <property type="match status" value="2"/>
</dbReference>
<dbReference type="PANTHER" id="PTHR32063:SF0">
    <property type="entry name" value="SWARMING MOTILITY PROTEIN SWRC"/>
    <property type="match status" value="1"/>
</dbReference>
<dbReference type="SUPFAM" id="SSF82714">
    <property type="entry name" value="Multidrug efflux transporter AcrB TolC docking domain, DN and DC subdomains"/>
    <property type="match status" value="2"/>
</dbReference>
<evidence type="ECO:0000256" key="1">
    <source>
        <dbReference type="SAM" id="MobiDB-lite"/>
    </source>
</evidence>
<keyword evidence="2" id="KW-0472">Membrane</keyword>
<dbReference type="PANTHER" id="PTHR32063">
    <property type="match status" value="1"/>
</dbReference>
<dbReference type="EMBL" id="DSQF01000028">
    <property type="protein sequence ID" value="HGZ44390.1"/>
    <property type="molecule type" value="Genomic_DNA"/>
</dbReference>
<gene>
    <name evidence="3" type="ORF">ENR23_13415</name>
</gene>
<evidence type="ECO:0000256" key="2">
    <source>
        <dbReference type="SAM" id="Phobius"/>
    </source>
</evidence>
<feature type="transmembrane region" description="Helical" evidence="2">
    <location>
        <begin position="993"/>
        <end position="1014"/>
    </location>
</feature>
<feature type="transmembrane region" description="Helical" evidence="2">
    <location>
        <begin position="492"/>
        <end position="514"/>
    </location>
</feature>
<feature type="transmembrane region" description="Helical" evidence="2">
    <location>
        <begin position="388"/>
        <end position="408"/>
    </location>
</feature>
<accession>A0A832ML19</accession>
<feature type="region of interest" description="Disordered" evidence="1">
    <location>
        <begin position="1"/>
        <end position="25"/>
    </location>
</feature>
<reference evidence="3" key="1">
    <citation type="journal article" date="2020" name="mSystems">
        <title>Genome- and Community-Level Interaction Insights into Carbon Utilization and Element Cycling Functions of Hydrothermarchaeota in Hydrothermal Sediment.</title>
        <authorList>
            <person name="Zhou Z."/>
            <person name="Liu Y."/>
            <person name="Xu W."/>
            <person name="Pan J."/>
            <person name="Luo Z.H."/>
            <person name="Li M."/>
        </authorList>
    </citation>
    <scope>NUCLEOTIDE SEQUENCE [LARGE SCALE GENOMIC DNA]</scope>
    <source>
        <strain evidence="3">SpSt-381</strain>
    </source>
</reference>
<evidence type="ECO:0000313" key="3">
    <source>
        <dbReference type="EMBL" id="HGZ44390.1"/>
    </source>
</evidence>
<feature type="transmembrane region" description="Helical" evidence="2">
    <location>
        <begin position="37"/>
        <end position="56"/>
    </location>
</feature>
<feature type="transmembrane region" description="Helical" evidence="2">
    <location>
        <begin position="414"/>
        <end position="439"/>
    </location>
</feature>
<dbReference type="Pfam" id="PF00873">
    <property type="entry name" value="ACR_tran"/>
    <property type="match status" value="1"/>
</dbReference>
<dbReference type="InterPro" id="IPR001036">
    <property type="entry name" value="Acrflvin-R"/>
</dbReference>
<dbReference type="InterPro" id="IPR027463">
    <property type="entry name" value="AcrB_DN_DC_subdom"/>
</dbReference>
<organism evidence="3">
    <name type="scientific">Eiseniibacteriota bacterium</name>
    <dbReference type="NCBI Taxonomy" id="2212470"/>
    <lineage>
        <taxon>Bacteria</taxon>
        <taxon>Candidatus Eiseniibacteriota</taxon>
    </lineage>
</organism>
<comment type="caution">
    <text evidence="3">The sequence shown here is derived from an EMBL/GenBank/DDBJ whole genome shotgun (WGS) entry which is preliminary data.</text>
</comment>
<feature type="transmembrane region" description="Helical" evidence="2">
    <location>
        <begin position="361"/>
        <end position="381"/>
    </location>
</feature>
<dbReference type="SUPFAM" id="SSF82693">
    <property type="entry name" value="Multidrug efflux transporter AcrB pore domain, PN1, PN2, PC1 and PC2 subdomains"/>
    <property type="match status" value="3"/>
</dbReference>
<sequence>MSDTANHDRSAPHGGPAPEEPAHARRRSLASLSIRRPIGVLSATSVIVVIGLFYLGQLPLDLLPQIVYPQVRARVSYPGVAPEVMEEQVTKVLETALAPTENVVEIESETGEGRSDVTLHFSYGTNVDFALQDASKNLDRARARLPEEAEAATVFKFDPSQIPVFEVGFSSSTRDLVDLRNWVDLRLQPQLLTVEGVASVDVSGGLVREIRVTLDQERLRSYGLAVSDVLSRIRAENQDVAVGNVTSSTFEIVGKTAGKFRSVDDLRNVLLPVPGTRDRVPLSEIAQVADTHQEQRLWSRLDGVPAVKVSVRKQPDANTVEVARGVGERLRQLRASRFVPEDVRYEVVADQSFFIRNAVEGVRSAALVGAALAMLIVLLFLGSLRKTFIIGLSIPLAVLATFMLMGMGGLTLNIMSLGGLALGIGMLVDNSIVMLENIFRHRALGVRDPEEAAHRGANEVASAVTASTLTNLAAVVPFLLISGLAALIFRELILTISFAIAASLAVALTIVPMLSAQLARIERTSGLAASPIVTGFGRAVDRLRETYRVFGRRAVRRRGLVLALSFAALAGALALTRGLGNEFLPSVDDGNVSVMIRMPPGTPPERTNEVAGEIEALVAQMPHVEHVFTTAGGMFWGGSTQANGGRGSLSIQLAPASARRDMPATRWVALLQQRVNQLGIPGAQIFVRPPRIRGLRTSTTGSDVAVSIQGDNLGELQRLGREAMRRMRGITGLSGVEMSTEEASPQLSIEIDRQRAADLGLDVTQVGQTVRTALDGTVVTRFTDGNNEYDVRVRLPREALTSPEDLGAIALFPGRTAPVYLRDVATVRLGTGPTTILRVNQNRQLRVTGDVDDATASVGTVTAAVRRALAGMELPEGYGLIYGGEEQAARENQRNLTIVTLLAIFLVFVVMAIQYESLTDPLAIIVSIPLALIGVGVLLWATGTPLSAPVLLGVILLAGIVVNNAILLVEYVEIARREQGLPLEEAVVEAGAVRLRPILMTTSTTVFGMLPLALGLGEGSEMMRPLAIAVCGGLTVSTLLTLVVVPCAYIVVHRSAAVLRDWIVGRRRDEPAETPAVSGAAGD</sequence>
<dbReference type="Gene3D" id="1.20.1640.10">
    <property type="entry name" value="Multidrug efflux transporter AcrB transmembrane domain"/>
    <property type="match status" value="2"/>
</dbReference>
<feature type="transmembrane region" description="Helical" evidence="2">
    <location>
        <begin position="560"/>
        <end position="579"/>
    </location>
</feature>
<feature type="compositionally biased region" description="Basic and acidic residues" evidence="1">
    <location>
        <begin position="1"/>
        <end position="11"/>
    </location>
</feature>
<protein>
    <submittedName>
        <fullName evidence="3">Efflux RND transporter permease subunit</fullName>
    </submittedName>
</protein>
<dbReference type="Gene3D" id="3.30.70.1440">
    <property type="entry name" value="Multidrug efflux transporter AcrB pore domain"/>
    <property type="match status" value="1"/>
</dbReference>
<name>A0A832ML19_UNCEI</name>
<dbReference type="SUPFAM" id="SSF82866">
    <property type="entry name" value="Multidrug efflux transporter AcrB transmembrane domain"/>
    <property type="match status" value="2"/>
</dbReference>
<dbReference type="PRINTS" id="PR00702">
    <property type="entry name" value="ACRIFLAVINRP"/>
</dbReference>
<dbReference type="Gene3D" id="3.30.2090.10">
    <property type="entry name" value="Multidrug efflux transporter AcrB TolC docking domain, DN and DC subdomains"/>
    <property type="match status" value="2"/>
</dbReference>
<feature type="transmembrane region" description="Helical" evidence="2">
    <location>
        <begin position="896"/>
        <end position="915"/>
    </location>
</feature>